<name>A0A0D0V3A4_9TREE</name>
<evidence type="ECO:0000256" key="6">
    <source>
        <dbReference type="ARBA" id="ARBA00022792"/>
    </source>
</evidence>
<dbReference type="HOGENOM" id="CLU_196969_0_0_1"/>
<evidence type="ECO:0000256" key="5">
    <source>
        <dbReference type="ARBA" id="ARBA00022692"/>
    </source>
</evidence>
<evidence type="ECO:0000256" key="10">
    <source>
        <dbReference type="ARBA" id="ARBA00023136"/>
    </source>
</evidence>
<dbReference type="AlphaFoldDB" id="A0A0D0V3A4"/>
<keyword evidence="6 12" id="KW-0999">Mitochondrion inner membrane</keyword>
<comment type="function">
    <text evidence="12">Component of the cytochrome c oxidase, the last enzyme in the mitochondrial electron transport chain which drives oxidative phosphorylation.</text>
</comment>
<comment type="similarity">
    <text evidence="3 12">Belongs to the fungal cytochrome c oxidase subunit 7a family.</text>
</comment>
<keyword evidence="5 13" id="KW-0812">Transmembrane</keyword>
<gene>
    <name evidence="14" type="ORF">I313_02067</name>
</gene>
<dbReference type="EMBL" id="KN847899">
    <property type="protein sequence ID" value="KIR41906.1"/>
    <property type="molecule type" value="Genomic_DNA"/>
</dbReference>
<evidence type="ECO:0000313" key="14">
    <source>
        <dbReference type="EMBL" id="KIR41906.1"/>
    </source>
</evidence>
<dbReference type="GO" id="GO:0016491">
    <property type="term" value="F:oxidoreductase activity"/>
    <property type="evidence" value="ECO:0007669"/>
    <property type="project" value="UniProtKB-KW"/>
</dbReference>
<accession>A0A0D0V3A4</accession>
<comment type="pathway">
    <text evidence="2 12">Energy metabolism; oxidative phosphorylation.</text>
</comment>
<evidence type="ECO:0000256" key="9">
    <source>
        <dbReference type="ARBA" id="ARBA00023128"/>
    </source>
</evidence>
<comment type="subcellular location">
    <subcellularLocation>
        <location evidence="1">Mitochondrion inner membrane</location>
        <topology evidence="1">Single-pass membrane protein</topology>
    </subcellularLocation>
</comment>
<dbReference type="CDD" id="cd22888">
    <property type="entry name" value="CcO_VIIa_fungal"/>
    <property type="match status" value="1"/>
</dbReference>
<evidence type="ECO:0000256" key="8">
    <source>
        <dbReference type="ARBA" id="ARBA00023002"/>
    </source>
</evidence>
<keyword evidence="9 12" id="KW-0496">Mitochondrion</keyword>
<organism evidence="14 15">
    <name type="scientific">Cryptococcus deuterogattii Ram5</name>
    <dbReference type="NCBI Taxonomy" id="1296110"/>
    <lineage>
        <taxon>Eukaryota</taxon>
        <taxon>Fungi</taxon>
        <taxon>Dikarya</taxon>
        <taxon>Basidiomycota</taxon>
        <taxon>Agaricomycotina</taxon>
        <taxon>Tremellomycetes</taxon>
        <taxon>Tremellales</taxon>
        <taxon>Cryptococcaceae</taxon>
        <taxon>Cryptococcus</taxon>
        <taxon>Cryptococcus gattii species complex</taxon>
    </lineage>
</organism>
<reference evidence="14 15" key="1">
    <citation type="submission" date="2015-01" db="EMBL/GenBank/DDBJ databases">
        <title>The Genome Sequence of Cryptococcus gattii Ram5.</title>
        <authorList>
            <consortium name="The Broad Institute Genomics Platform"/>
            <person name="Cuomo C."/>
            <person name="Litvintseva A."/>
            <person name="Chen Y."/>
            <person name="Heitman J."/>
            <person name="Sun S."/>
            <person name="Springer D."/>
            <person name="Dromer F."/>
            <person name="Young S."/>
            <person name="Zeng Q."/>
            <person name="Gargeya S."/>
            <person name="Abouelleil A."/>
            <person name="Alvarado L."/>
            <person name="Chapman S.B."/>
            <person name="Gainer-Dewar J."/>
            <person name="Goldberg J."/>
            <person name="Griggs A."/>
            <person name="Gujja S."/>
            <person name="Hansen M."/>
            <person name="Howarth C."/>
            <person name="Imamovic A."/>
            <person name="Larimer J."/>
            <person name="Murphy C."/>
            <person name="Naylor J."/>
            <person name="Pearson M."/>
            <person name="Priest M."/>
            <person name="Roberts A."/>
            <person name="Saif S."/>
            <person name="Shea T."/>
            <person name="Sykes S."/>
            <person name="Wortman J."/>
            <person name="Nusbaum C."/>
            <person name="Birren B."/>
        </authorList>
    </citation>
    <scope>NUCLEOTIDE SEQUENCE [LARGE SCALE GENOMIC DNA]</scope>
    <source>
        <strain evidence="14 15">Ram5</strain>
    </source>
</reference>
<evidence type="ECO:0000256" key="1">
    <source>
        <dbReference type="ARBA" id="ARBA00004434"/>
    </source>
</evidence>
<evidence type="ECO:0000256" key="7">
    <source>
        <dbReference type="ARBA" id="ARBA00022989"/>
    </source>
</evidence>
<proteinExistence type="inferred from homology"/>
<dbReference type="InterPro" id="IPR014368">
    <property type="entry name" value="Cyt_c_oxidase_su7a_fun"/>
</dbReference>
<feature type="transmembrane region" description="Helical" evidence="13">
    <location>
        <begin position="20"/>
        <end position="41"/>
    </location>
</feature>
<protein>
    <recommendedName>
        <fullName evidence="4 12">Cytochrome c oxidase subunit 9, mitochondrial</fullName>
    </recommendedName>
    <alternativeName>
        <fullName evidence="11 12">Cytochrome c oxidase polypeptide VIIA</fullName>
    </alternativeName>
</protein>
<keyword evidence="7 13" id="KW-1133">Transmembrane helix</keyword>
<keyword evidence="8 12" id="KW-0560">Oxidoreductase</keyword>
<dbReference type="OrthoDB" id="2317211at2759"/>
<dbReference type="PANTHER" id="PTHR28264">
    <property type="entry name" value="CYTOCHROME C OXIDASE SUBUNIT 7A"/>
    <property type="match status" value="1"/>
</dbReference>
<dbReference type="UniPathway" id="UPA00705"/>
<sequence length="57" mass="6470">MPVAPVVGKLRKRLITDLTASIGIGLAGAYTFWYTVHLPMIKKRDDYYLRLEQSKSS</sequence>
<evidence type="ECO:0000256" key="12">
    <source>
        <dbReference type="PIRNR" id="PIRNR000283"/>
    </source>
</evidence>
<evidence type="ECO:0000256" key="11">
    <source>
        <dbReference type="ARBA" id="ARBA00031091"/>
    </source>
</evidence>
<keyword evidence="10 12" id="KW-0472">Membrane</keyword>
<dbReference type="GO" id="GO:0006123">
    <property type="term" value="P:mitochondrial electron transport, cytochrome c to oxygen"/>
    <property type="evidence" value="ECO:0007669"/>
    <property type="project" value="InterPro"/>
</dbReference>
<evidence type="ECO:0000256" key="13">
    <source>
        <dbReference type="SAM" id="Phobius"/>
    </source>
</evidence>
<evidence type="ECO:0000313" key="15">
    <source>
        <dbReference type="Proteomes" id="UP000053392"/>
    </source>
</evidence>
<keyword evidence="15" id="KW-1185">Reference proteome</keyword>
<dbReference type="Proteomes" id="UP000053392">
    <property type="component" value="Unassembled WGS sequence"/>
</dbReference>
<dbReference type="GO" id="GO:0005743">
    <property type="term" value="C:mitochondrial inner membrane"/>
    <property type="evidence" value="ECO:0007669"/>
    <property type="project" value="UniProtKB-SubCell"/>
</dbReference>
<dbReference type="PIRSF" id="PIRSF000283">
    <property type="entry name" value="COX9"/>
    <property type="match status" value="1"/>
</dbReference>
<evidence type="ECO:0000256" key="2">
    <source>
        <dbReference type="ARBA" id="ARBA00004673"/>
    </source>
</evidence>
<evidence type="ECO:0000256" key="4">
    <source>
        <dbReference type="ARBA" id="ARBA00016081"/>
    </source>
</evidence>
<dbReference type="PANTHER" id="PTHR28264:SF1">
    <property type="entry name" value="CYTOCHROME C OXIDASE SUBUNIT 6C"/>
    <property type="match status" value="1"/>
</dbReference>
<dbReference type="GO" id="GO:0004129">
    <property type="term" value="F:cytochrome-c oxidase activity"/>
    <property type="evidence" value="ECO:0007669"/>
    <property type="project" value="TreeGrafter"/>
</dbReference>
<evidence type="ECO:0000256" key="3">
    <source>
        <dbReference type="ARBA" id="ARBA00008862"/>
    </source>
</evidence>